<name>A0ABW7XV81_STRCE</name>
<dbReference type="EMBL" id="JBITDC010000001">
    <property type="protein sequence ID" value="MFI5673729.1"/>
    <property type="molecule type" value="Genomic_DNA"/>
</dbReference>
<dbReference type="SUPFAM" id="SSF56112">
    <property type="entry name" value="Protein kinase-like (PK-like)"/>
    <property type="match status" value="2"/>
</dbReference>
<sequence>MPRHPRVARHTDIATALSLLSDRELADLVASGTPNGQGVGGRSTLIEVGGVRVFVKRVPLTDTERLPEHVRSTANLFGLPPFFHYGIGLVASPGLGAWRELAAHTMTTNWVLSDRFSGFPLLHHWRVLPDIPHPLPHELADVERAVAYWGGTPQVRERIEGRRTASANLALFLEYIPHTVHDWLETRLEAGAADTAVPFVEQGLEAVVSFLHTHELLHLDAHFKNILTDGHRLYLTDYGLSLSAHYRLTPEERDFVGQHRHYDRAYTRSYLVVWLVTALYGYRGQERDAFVRGCADGERPDGIPEAAADVIARHAREAVVMGEFNRRFQEESRLTPYPPPSPHAP</sequence>
<dbReference type="GO" id="GO:0016301">
    <property type="term" value="F:kinase activity"/>
    <property type="evidence" value="ECO:0007669"/>
    <property type="project" value="UniProtKB-KW"/>
</dbReference>
<reference evidence="1 2" key="1">
    <citation type="submission" date="2024-10" db="EMBL/GenBank/DDBJ databases">
        <title>The Natural Products Discovery Center: Release of the First 8490 Sequenced Strains for Exploring Actinobacteria Biosynthetic Diversity.</title>
        <authorList>
            <person name="Kalkreuter E."/>
            <person name="Kautsar S.A."/>
            <person name="Yang D."/>
            <person name="Bader C.D."/>
            <person name="Teijaro C.N."/>
            <person name="Fluegel L."/>
            <person name="Davis C.M."/>
            <person name="Simpson J.R."/>
            <person name="Lauterbach L."/>
            <person name="Steele A.D."/>
            <person name="Gui C."/>
            <person name="Meng S."/>
            <person name="Li G."/>
            <person name="Viehrig K."/>
            <person name="Ye F."/>
            <person name="Su P."/>
            <person name="Kiefer A.F."/>
            <person name="Nichols A."/>
            <person name="Cepeda A.J."/>
            <person name="Yan W."/>
            <person name="Fan B."/>
            <person name="Jiang Y."/>
            <person name="Adhikari A."/>
            <person name="Zheng C.-J."/>
            <person name="Schuster L."/>
            <person name="Cowan T.M."/>
            <person name="Smanski M.J."/>
            <person name="Chevrette M.G."/>
            <person name="De Carvalho L.P.S."/>
            <person name="Shen B."/>
        </authorList>
    </citation>
    <scope>NUCLEOTIDE SEQUENCE [LARGE SCALE GENOMIC DNA]</scope>
    <source>
        <strain evidence="1 2">NPDC051599</strain>
    </source>
</reference>
<dbReference type="Gene3D" id="1.10.510.10">
    <property type="entry name" value="Transferase(Phosphotransferase) domain 1"/>
    <property type="match status" value="1"/>
</dbReference>
<keyword evidence="1" id="KW-0808">Transferase</keyword>
<comment type="caution">
    <text evidence="1">The sequence shown here is derived from an EMBL/GenBank/DDBJ whole genome shotgun (WGS) entry which is preliminary data.</text>
</comment>
<dbReference type="Proteomes" id="UP001612415">
    <property type="component" value="Unassembled WGS sequence"/>
</dbReference>
<protein>
    <submittedName>
        <fullName evidence="1">Protein kinase family protein</fullName>
    </submittedName>
</protein>
<evidence type="ECO:0000313" key="2">
    <source>
        <dbReference type="Proteomes" id="UP001612415"/>
    </source>
</evidence>
<gene>
    <name evidence="1" type="ORF">ACIA8P_03535</name>
</gene>
<evidence type="ECO:0000313" key="1">
    <source>
        <dbReference type="EMBL" id="MFI5673729.1"/>
    </source>
</evidence>
<proteinExistence type="predicted"/>
<dbReference type="RefSeq" id="WP_398654715.1">
    <property type="nucleotide sequence ID" value="NZ_JBITDC010000001.1"/>
</dbReference>
<keyword evidence="2" id="KW-1185">Reference proteome</keyword>
<keyword evidence="1" id="KW-0418">Kinase</keyword>
<organism evidence="1 2">
    <name type="scientific">Streptomyces cellulosae</name>
    <dbReference type="NCBI Taxonomy" id="1968"/>
    <lineage>
        <taxon>Bacteria</taxon>
        <taxon>Bacillati</taxon>
        <taxon>Actinomycetota</taxon>
        <taxon>Actinomycetes</taxon>
        <taxon>Kitasatosporales</taxon>
        <taxon>Streptomycetaceae</taxon>
        <taxon>Streptomyces</taxon>
    </lineage>
</organism>
<accession>A0ABW7XV81</accession>
<dbReference type="InterPro" id="IPR011009">
    <property type="entry name" value="Kinase-like_dom_sf"/>
</dbReference>